<name>A0A6A4TTC7_SCOMX</name>
<organism evidence="1 2">
    <name type="scientific">Scophthalmus maximus</name>
    <name type="common">Turbot</name>
    <name type="synonym">Psetta maxima</name>
    <dbReference type="NCBI Taxonomy" id="52904"/>
    <lineage>
        <taxon>Eukaryota</taxon>
        <taxon>Metazoa</taxon>
        <taxon>Chordata</taxon>
        <taxon>Craniata</taxon>
        <taxon>Vertebrata</taxon>
        <taxon>Euteleostomi</taxon>
        <taxon>Actinopterygii</taxon>
        <taxon>Neopterygii</taxon>
        <taxon>Teleostei</taxon>
        <taxon>Neoteleostei</taxon>
        <taxon>Acanthomorphata</taxon>
        <taxon>Carangaria</taxon>
        <taxon>Pleuronectiformes</taxon>
        <taxon>Pleuronectoidei</taxon>
        <taxon>Scophthalmidae</taxon>
        <taxon>Scophthalmus</taxon>
    </lineage>
</organism>
<dbReference type="AlphaFoldDB" id="A0A6A4TTC7"/>
<gene>
    <name evidence="1" type="ORF">F2P81_002490</name>
</gene>
<evidence type="ECO:0000313" key="1">
    <source>
        <dbReference type="EMBL" id="KAF0045961.1"/>
    </source>
</evidence>
<proteinExistence type="predicted"/>
<protein>
    <submittedName>
        <fullName evidence="1">Uncharacterized protein</fullName>
    </submittedName>
</protein>
<dbReference type="EMBL" id="VEVO01000002">
    <property type="protein sequence ID" value="KAF0045961.1"/>
    <property type="molecule type" value="Genomic_DNA"/>
</dbReference>
<reference evidence="1 2" key="1">
    <citation type="submission" date="2019-06" db="EMBL/GenBank/DDBJ databases">
        <title>Draft genomes of female and male turbot (Scophthalmus maximus).</title>
        <authorList>
            <person name="Xu H."/>
            <person name="Xu X.-W."/>
            <person name="Shao C."/>
            <person name="Chen S."/>
        </authorList>
    </citation>
    <scope>NUCLEOTIDE SEQUENCE [LARGE SCALE GENOMIC DNA]</scope>
    <source>
        <strain evidence="1">Ysfricsl-2016a</strain>
        <tissue evidence="1">Blood</tissue>
    </source>
</reference>
<accession>A0A6A4TTC7</accession>
<sequence length="248" mass="27877">MFAVTWRCAEQTHLPDQVCGAPCTDGRLDLDTAMFQFKIPLVTFNDFPFFLIPRVITGESRLQGVNKFEEDVVSESASAEVNLFGRQTLGLQWLDIVRPVSSTRKKIQTHGKTLFQIGYYRRKHPAAAVKTFPNIPCMHLHVNDASMQQLGEMKPQCLSSLHQIDFSLACRHRNNHGNVKSDGRHFTRFPPNSDAIQISGNRRVLPTCRFCQPEADGTALTLECNWETVAAHPNACVRLVTTGARNPE</sequence>
<evidence type="ECO:0000313" key="2">
    <source>
        <dbReference type="Proteomes" id="UP000438429"/>
    </source>
</evidence>
<dbReference type="Proteomes" id="UP000438429">
    <property type="component" value="Unassembled WGS sequence"/>
</dbReference>
<comment type="caution">
    <text evidence="1">The sequence shown here is derived from an EMBL/GenBank/DDBJ whole genome shotgun (WGS) entry which is preliminary data.</text>
</comment>